<keyword evidence="2" id="KW-0812">Transmembrane</keyword>
<evidence type="ECO:0000313" key="4">
    <source>
        <dbReference type="Proteomes" id="UP001153069"/>
    </source>
</evidence>
<name>A0A9N8DX19_9STRA</name>
<dbReference type="Proteomes" id="UP001153069">
    <property type="component" value="Unassembled WGS sequence"/>
</dbReference>
<feature type="transmembrane region" description="Helical" evidence="2">
    <location>
        <begin position="250"/>
        <end position="272"/>
    </location>
</feature>
<keyword evidence="2" id="KW-0472">Membrane</keyword>
<comment type="caution">
    <text evidence="3">The sequence shown here is derived from an EMBL/GenBank/DDBJ whole genome shotgun (WGS) entry which is preliminary data.</text>
</comment>
<feature type="transmembrane region" description="Helical" evidence="2">
    <location>
        <begin position="39"/>
        <end position="64"/>
    </location>
</feature>
<reference evidence="3" key="1">
    <citation type="submission" date="2020-06" db="EMBL/GenBank/DDBJ databases">
        <authorList>
            <consortium name="Plant Systems Biology data submission"/>
        </authorList>
    </citation>
    <scope>NUCLEOTIDE SEQUENCE</scope>
    <source>
        <strain evidence="3">D6</strain>
    </source>
</reference>
<dbReference type="EMBL" id="CAICTM010000336">
    <property type="protein sequence ID" value="CAB9508190.1"/>
    <property type="molecule type" value="Genomic_DNA"/>
</dbReference>
<feature type="transmembrane region" description="Helical" evidence="2">
    <location>
        <begin position="156"/>
        <end position="176"/>
    </location>
</feature>
<keyword evidence="4" id="KW-1185">Reference proteome</keyword>
<feature type="transmembrane region" description="Helical" evidence="2">
    <location>
        <begin position="301"/>
        <end position="323"/>
    </location>
</feature>
<sequence length="324" mass="35247">MPSSSSTSTSTTTSTNRTSISSTTIQRLFRNNSKRGIEAALTAPSVHVSMVMTTVLVFCTYNGLNCLLLSPLNPIRCAFFHTTALVDETTCSPNHAEMVTQLALAKFHTTLLLSSFAASANGFVWLETKIGFLTVLIILAYLVGGMMASSTLQTELASFQAVILMGTLVVLLFWIAESEYHPPGSAYLHNSGAYRSRSLSHRTKWSMPTVTVAIQLVQSMIQLAIPKSNDAPPQALRMETHDQQRMAETIASLTILDQTMVPLIFLFALLFGQVPQQKVILTSHVVALFAGMLRLEEDARWTMMGTFINIVLSAVGGGALVVVQ</sequence>
<keyword evidence="2" id="KW-1133">Transmembrane helix</keyword>
<evidence type="ECO:0000256" key="1">
    <source>
        <dbReference type="SAM" id="MobiDB-lite"/>
    </source>
</evidence>
<proteinExistence type="predicted"/>
<protein>
    <submittedName>
        <fullName evidence="3">Uncharacterized protein</fullName>
    </submittedName>
</protein>
<accession>A0A9N8DX19</accession>
<dbReference type="AlphaFoldDB" id="A0A9N8DX19"/>
<evidence type="ECO:0000313" key="3">
    <source>
        <dbReference type="EMBL" id="CAB9508190.1"/>
    </source>
</evidence>
<gene>
    <name evidence="3" type="ORF">SEMRO_337_G120510.1</name>
</gene>
<feature type="region of interest" description="Disordered" evidence="1">
    <location>
        <begin position="1"/>
        <end position="21"/>
    </location>
</feature>
<feature type="transmembrane region" description="Helical" evidence="2">
    <location>
        <begin position="123"/>
        <end position="144"/>
    </location>
</feature>
<evidence type="ECO:0000256" key="2">
    <source>
        <dbReference type="SAM" id="Phobius"/>
    </source>
</evidence>
<organism evidence="3 4">
    <name type="scientific">Seminavis robusta</name>
    <dbReference type="NCBI Taxonomy" id="568900"/>
    <lineage>
        <taxon>Eukaryota</taxon>
        <taxon>Sar</taxon>
        <taxon>Stramenopiles</taxon>
        <taxon>Ochrophyta</taxon>
        <taxon>Bacillariophyta</taxon>
        <taxon>Bacillariophyceae</taxon>
        <taxon>Bacillariophycidae</taxon>
        <taxon>Naviculales</taxon>
        <taxon>Naviculaceae</taxon>
        <taxon>Seminavis</taxon>
    </lineage>
</organism>